<proteinExistence type="inferred from homology"/>
<keyword evidence="2 4" id="KW-0378">Hydrolase</keyword>
<dbReference type="PANTHER" id="PTHR31263">
    <property type="entry name" value="CELLULASE FAMILY PROTEIN (AFU_ORTHOLOGUE AFUA_5G14560)"/>
    <property type="match status" value="1"/>
</dbReference>
<dbReference type="AlphaFoldDB" id="A0AA39S813"/>
<dbReference type="GO" id="GO:0000272">
    <property type="term" value="P:polysaccharide catabolic process"/>
    <property type="evidence" value="ECO:0007669"/>
    <property type="project" value="InterPro"/>
</dbReference>
<name>A0AA39S813_ACESA</name>
<evidence type="ECO:0000256" key="1">
    <source>
        <dbReference type="ARBA" id="ARBA00005641"/>
    </source>
</evidence>
<dbReference type="Proteomes" id="UP001168877">
    <property type="component" value="Unassembled WGS sequence"/>
</dbReference>
<keyword evidence="7" id="KW-1185">Reference proteome</keyword>
<evidence type="ECO:0000256" key="4">
    <source>
        <dbReference type="RuleBase" id="RU361153"/>
    </source>
</evidence>
<evidence type="ECO:0000313" key="7">
    <source>
        <dbReference type="Proteomes" id="UP001168877"/>
    </source>
</evidence>
<gene>
    <name evidence="6" type="ORF">LWI29_012072</name>
</gene>
<dbReference type="InterPro" id="IPR001547">
    <property type="entry name" value="Glyco_hydro_5"/>
</dbReference>
<reference evidence="6" key="1">
    <citation type="journal article" date="2022" name="Plant J.">
        <title>Strategies of tolerance reflected in two North American maple genomes.</title>
        <authorList>
            <person name="McEvoy S.L."/>
            <person name="Sezen U.U."/>
            <person name="Trouern-Trend A."/>
            <person name="McMahon S.M."/>
            <person name="Schaberg P.G."/>
            <person name="Yang J."/>
            <person name="Wegrzyn J.L."/>
            <person name="Swenson N.G."/>
        </authorList>
    </citation>
    <scope>NUCLEOTIDE SEQUENCE</scope>
    <source>
        <strain evidence="6">NS2018</strain>
    </source>
</reference>
<evidence type="ECO:0000259" key="5">
    <source>
        <dbReference type="Pfam" id="PF00150"/>
    </source>
</evidence>
<dbReference type="PANTHER" id="PTHR31263:SF0">
    <property type="entry name" value="CELLULASE FAMILY PROTEIN (AFU_ORTHOLOGUE AFUA_5G14560)"/>
    <property type="match status" value="1"/>
</dbReference>
<accession>A0AA39S813</accession>
<keyword evidence="3 4" id="KW-0326">Glycosidase</keyword>
<dbReference type="EMBL" id="JAUESC010000382">
    <property type="protein sequence ID" value="KAK0586774.1"/>
    <property type="molecule type" value="Genomic_DNA"/>
</dbReference>
<evidence type="ECO:0000256" key="3">
    <source>
        <dbReference type="ARBA" id="ARBA00023295"/>
    </source>
</evidence>
<comment type="similarity">
    <text evidence="1 4">Belongs to the glycosyl hydrolase 5 (cellulase A) family.</text>
</comment>
<sequence>MTLVQAYETIVDELGEQGLMMVLDNHMISKPNWCCPYNDGNGFFGDNHFHPQEWLKGLITVTNRFKTKNQVVAMSLRNELRGSRQNEHDWYQYVGKGARTVHKVNPDVLVIVKD</sequence>
<dbReference type="GO" id="GO:0004553">
    <property type="term" value="F:hydrolase activity, hydrolyzing O-glycosyl compounds"/>
    <property type="evidence" value="ECO:0007669"/>
    <property type="project" value="InterPro"/>
</dbReference>
<dbReference type="InterPro" id="IPR017853">
    <property type="entry name" value="GH"/>
</dbReference>
<feature type="domain" description="Glycoside hydrolase family 5" evidence="5">
    <location>
        <begin position="4"/>
        <end position="113"/>
    </location>
</feature>
<protein>
    <recommendedName>
        <fullName evidence="5">Glycoside hydrolase family 5 domain-containing protein</fullName>
    </recommendedName>
</protein>
<evidence type="ECO:0000313" key="6">
    <source>
        <dbReference type="EMBL" id="KAK0586774.1"/>
    </source>
</evidence>
<evidence type="ECO:0000256" key="2">
    <source>
        <dbReference type="ARBA" id="ARBA00022801"/>
    </source>
</evidence>
<comment type="caution">
    <text evidence="6">The sequence shown here is derived from an EMBL/GenBank/DDBJ whole genome shotgun (WGS) entry which is preliminary data.</text>
</comment>
<dbReference type="SUPFAM" id="SSF51445">
    <property type="entry name" value="(Trans)glycosidases"/>
    <property type="match status" value="1"/>
</dbReference>
<dbReference type="Gene3D" id="3.20.20.80">
    <property type="entry name" value="Glycosidases"/>
    <property type="match status" value="1"/>
</dbReference>
<dbReference type="Pfam" id="PF00150">
    <property type="entry name" value="Cellulase"/>
    <property type="match status" value="1"/>
</dbReference>
<reference evidence="6" key="2">
    <citation type="submission" date="2023-06" db="EMBL/GenBank/DDBJ databases">
        <authorList>
            <person name="Swenson N.G."/>
            <person name="Wegrzyn J.L."/>
            <person name="Mcevoy S.L."/>
        </authorList>
    </citation>
    <scope>NUCLEOTIDE SEQUENCE</scope>
    <source>
        <strain evidence="6">NS2018</strain>
        <tissue evidence="6">Leaf</tissue>
    </source>
</reference>
<organism evidence="6 7">
    <name type="scientific">Acer saccharum</name>
    <name type="common">Sugar maple</name>
    <dbReference type="NCBI Taxonomy" id="4024"/>
    <lineage>
        <taxon>Eukaryota</taxon>
        <taxon>Viridiplantae</taxon>
        <taxon>Streptophyta</taxon>
        <taxon>Embryophyta</taxon>
        <taxon>Tracheophyta</taxon>
        <taxon>Spermatophyta</taxon>
        <taxon>Magnoliopsida</taxon>
        <taxon>eudicotyledons</taxon>
        <taxon>Gunneridae</taxon>
        <taxon>Pentapetalae</taxon>
        <taxon>rosids</taxon>
        <taxon>malvids</taxon>
        <taxon>Sapindales</taxon>
        <taxon>Sapindaceae</taxon>
        <taxon>Hippocastanoideae</taxon>
        <taxon>Acereae</taxon>
        <taxon>Acer</taxon>
    </lineage>
</organism>